<evidence type="ECO:0000313" key="12">
    <source>
        <dbReference type="EMBL" id="MSS02268.1"/>
    </source>
</evidence>
<dbReference type="SUPFAM" id="SSF52540">
    <property type="entry name" value="P-loop containing nucleoside triphosphate hydrolases"/>
    <property type="match status" value="1"/>
</dbReference>
<feature type="transmembrane region" description="Helical" evidence="9">
    <location>
        <begin position="276"/>
        <end position="297"/>
    </location>
</feature>
<comment type="caution">
    <text evidence="12">The sequence shown here is derived from an EMBL/GenBank/DDBJ whole genome shotgun (WGS) entry which is preliminary data.</text>
</comment>
<evidence type="ECO:0000256" key="5">
    <source>
        <dbReference type="ARBA" id="ARBA00022741"/>
    </source>
</evidence>
<dbReference type="EMBL" id="VUMM01000025">
    <property type="protein sequence ID" value="MSS02268.1"/>
    <property type="molecule type" value="Genomic_DNA"/>
</dbReference>
<dbReference type="Proteomes" id="UP000470082">
    <property type="component" value="Unassembled WGS sequence"/>
</dbReference>
<dbReference type="PROSITE" id="PS00211">
    <property type="entry name" value="ABC_TRANSPORTER_1"/>
    <property type="match status" value="1"/>
</dbReference>
<keyword evidence="13" id="KW-1185">Reference proteome</keyword>
<feature type="domain" description="ABC transmembrane type-1" evidence="11">
    <location>
        <begin position="19"/>
        <end position="299"/>
    </location>
</feature>
<evidence type="ECO:0000256" key="3">
    <source>
        <dbReference type="ARBA" id="ARBA00022475"/>
    </source>
</evidence>
<keyword evidence="5" id="KW-0547">Nucleotide-binding</keyword>
<dbReference type="GO" id="GO:0016887">
    <property type="term" value="F:ATP hydrolysis activity"/>
    <property type="evidence" value="ECO:0007669"/>
    <property type="project" value="InterPro"/>
</dbReference>
<keyword evidence="6 12" id="KW-0067">ATP-binding</keyword>
<dbReference type="InterPro" id="IPR003439">
    <property type="entry name" value="ABC_transporter-like_ATP-bd"/>
</dbReference>
<dbReference type="GO" id="GO:0005524">
    <property type="term" value="F:ATP binding"/>
    <property type="evidence" value="ECO:0007669"/>
    <property type="project" value="UniProtKB-KW"/>
</dbReference>
<dbReference type="PANTHER" id="PTHR43394">
    <property type="entry name" value="ATP-DEPENDENT PERMEASE MDL1, MITOCHONDRIAL"/>
    <property type="match status" value="1"/>
</dbReference>
<proteinExistence type="predicted"/>
<evidence type="ECO:0000256" key="1">
    <source>
        <dbReference type="ARBA" id="ARBA00004651"/>
    </source>
</evidence>
<dbReference type="PROSITE" id="PS50929">
    <property type="entry name" value="ABC_TM1F"/>
    <property type="match status" value="1"/>
</dbReference>
<dbReference type="Pfam" id="PF00664">
    <property type="entry name" value="ABC_membrane"/>
    <property type="match status" value="1"/>
</dbReference>
<dbReference type="PANTHER" id="PTHR43394:SF1">
    <property type="entry name" value="ATP-BINDING CASSETTE SUB-FAMILY B MEMBER 10, MITOCHONDRIAL"/>
    <property type="match status" value="1"/>
</dbReference>
<feature type="transmembrane region" description="Helical" evidence="9">
    <location>
        <begin position="246"/>
        <end position="264"/>
    </location>
</feature>
<feature type="transmembrane region" description="Helical" evidence="9">
    <location>
        <begin position="57"/>
        <end position="78"/>
    </location>
</feature>
<evidence type="ECO:0000256" key="4">
    <source>
        <dbReference type="ARBA" id="ARBA00022692"/>
    </source>
</evidence>
<organism evidence="12 13">
    <name type="scientific">Floccifex porci</name>
    <dbReference type="NCBI Taxonomy" id="2606629"/>
    <lineage>
        <taxon>Bacteria</taxon>
        <taxon>Bacillati</taxon>
        <taxon>Bacillota</taxon>
        <taxon>Erysipelotrichia</taxon>
        <taxon>Erysipelotrichales</taxon>
        <taxon>Erysipelotrichaceae</taxon>
        <taxon>Floccifex</taxon>
    </lineage>
</organism>
<dbReference type="RefSeq" id="WP_154461317.1">
    <property type="nucleotide sequence ID" value="NZ_JAQYTQ010000059.1"/>
</dbReference>
<dbReference type="InterPro" id="IPR003593">
    <property type="entry name" value="AAA+_ATPase"/>
</dbReference>
<accession>A0A7X2T4M7</accession>
<dbReference type="PROSITE" id="PS50893">
    <property type="entry name" value="ABC_TRANSPORTER_2"/>
    <property type="match status" value="1"/>
</dbReference>
<protein>
    <submittedName>
        <fullName evidence="12">ABC transporter ATP-binding protein</fullName>
    </submittedName>
</protein>
<evidence type="ECO:0000256" key="6">
    <source>
        <dbReference type="ARBA" id="ARBA00022840"/>
    </source>
</evidence>
<evidence type="ECO:0000313" key="13">
    <source>
        <dbReference type="Proteomes" id="UP000470082"/>
    </source>
</evidence>
<dbReference type="InterPro" id="IPR011527">
    <property type="entry name" value="ABC1_TM_dom"/>
</dbReference>
<sequence length="578" mass="64739">MLKTLASYIQEYKVPSFKAMFYVTLEVIMEVLIPYLMSDLVDKGIANGNMNIILKTGLFMILASIFSLIAGALGGKYASIASCGFAKNLRKAEYKQIQDFSFSDIDLFSTGSLITRLTTDVTNIQNTYMAIIRACVRSPLMLIFALFMTFKINSKLAFVFVFAILFLSIVLYFVSTRVHPKFKKMFSKIDCMNSSVQENITGIRVVKSFVREDHEREKFSHTSDEVFSLQRKAEKLLILNSPAMQFSVYVSILLISWFGAHLIVSDSMTTGELLSMFTYTINILMSLMMLSMNIVMLTMSISSAQRIAQVINHKSTLTSPVNGATKIENGTIDFENVYFNYGHADEGYVLENFSVHIDSGSTLGVLGATGSSKSSFVQLIPRLYDVLSGSVKVAGKDVREYDLKTLRDNVAMVLQKNVLFSGTIKENMRWGNENATDEEIMEACRLAQADEFIQKMPDKYDTYIEQGGSNVSGGQRQRLCIARALLKKPKILILDDSTSAVDTKTDALIRNAFMEKIPDTTRIIISQRISSIQDADKILVIDDGKVLALGNHEELLKTCTQYKETYEAQQKGGDFDEQ</sequence>
<dbReference type="Gene3D" id="3.40.50.300">
    <property type="entry name" value="P-loop containing nucleotide triphosphate hydrolases"/>
    <property type="match status" value="1"/>
</dbReference>
<dbReference type="InterPro" id="IPR036640">
    <property type="entry name" value="ABC1_TM_sf"/>
</dbReference>
<dbReference type="Gene3D" id="1.20.1560.10">
    <property type="entry name" value="ABC transporter type 1, transmembrane domain"/>
    <property type="match status" value="1"/>
</dbReference>
<feature type="domain" description="ABC transporter" evidence="10">
    <location>
        <begin position="332"/>
        <end position="568"/>
    </location>
</feature>
<dbReference type="FunFam" id="3.40.50.300:FF:000221">
    <property type="entry name" value="Multidrug ABC transporter ATP-binding protein"/>
    <property type="match status" value="1"/>
</dbReference>
<keyword evidence="3" id="KW-1003">Cell membrane</keyword>
<dbReference type="InterPro" id="IPR027417">
    <property type="entry name" value="P-loop_NTPase"/>
</dbReference>
<feature type="transmembrane region" description="Helical" evidence="9">
    <location>
        <begin position="130"/>
        <end position="150"/>
    </location>
</feature>
<dbReference type="GO" id="GO:0015421">
    <property type="term" value="F:ABC-type oligopeptide transporter activity"/>
    <property type="evidence" value="ECO:0007669"/>
    <property type="project" value="TreeGrafter"/>
</dbReference>
<evidence type="ECO:0000256" key="8">
    <source>
        <dbReference type="ARBA" id="ARBA00023136"/>
    </source>
</evidence>
<gene>
    <name evidence="12" type="ORF">FYJ50_09250</name>
</gene>
<evidence type="ECO:0000256" key="9">
    <source>
        <dbReference type="SAM" id="Phobius"/>
    </source>
</evidence>
<reference evidence="12 13" key="1">
    <citation type="submission" date="2019-08" db="EMBL/GenBank/DDBJ databases">
        <title>In-depth cultivation of the pig gut microbiome towards novel bacterial diversity and tailored functional studies.</title>
        <authorList>
            <person name="Wylensek D."/>
            <person name="Hitch T.C.A."/>
            <person name="Clavel T."/>
        </authorList>
    </citation>
    <scope>NUCLEOTIDE SEQUENCE [LARGE SCALE GENOMIC DNA]</scope>
    <source>
        <strain evidence="12 13">LKV-178-WT-2G</strain>
    </source>
</reference>
<evidence type="ECO:0000256" key="7">
    <source>
        <dbReference type="ARBA" id="ARBA00022989"/>
    </source>
</evidence>
<dbReference type="SMART" id="SM00382">
    <property type="entry name" value="AAA"/>
    <property type="match status" value="1"/>
</dbReference>
<dbReference type="SUPFAM" id="SSF90123">
    <property type="entry name" value="ABC transporter transmembrane region"/>
    <property type="match status" value="1"/>
</dbReference>
<keyword evidence="4 9" id="KW-0812">Transmembrane</keyword>
<feature type="transmembrane region" description="Helical" evidence="9">
    <location>
        <begin position="156"/>
        <end position="175"/>
    </location>
</feature>
<name>A0A7X2T4M7_9FIRM</name>
<dbReference type="InterPro" id="IPR017871">
    <property type="entry name" value="ABC_transporter-like_CS"/>
</dbReference>
<keyword evidence="2" id="KW-0813">Transport</keyword>
<feature type="transmembrane region" description="Helical" evidence="9">
    <location>
        <begin position="20"/>
        <end position="37"/>
    </location>
</feature>
<keyword evidence="7 9" id="KW-1133">Transmembrane helix</keyword>
<dbReference type="CDD" id="cd18548">
    <property type="entry name" value="ABC_6TM_Tm287_like"/>
    <property type="match status" value="1"/>
</dbReference>
<dbReference type="InterPro" id="IPR039421">
    <property type="entry name" value="Type_1_exporter"/>
</dbReference>
<keyword evidence="8 9" id="KW-0472">Membrane</keyword>
<dbReference type="AlphaFoldDB" id="A0A7X2T4M7"/>
<evidence type="ECO:0000259" key="10">
    <source>
        <dbReference type="PROSITE" id="PS50893"/>
    </source>
</evidence>
<evidence type="ECO:0000259" key="11">
    <source>
        <dbReference type="PROSITE" id="PS50929"/>
    </source>
</evidence>
<dbReference type="GO" id="GO:0005886">
    <property type="term" value="C:plasma membrane"/>
    <property type="evidence" value="ECO:0007669"/>
    <property type="project" value="UniProtKB-SubCell"/>
</dbReference>
<evidence type="ECO:0000256" key="2">
    <source>
        <dbReference type="ARBA" id="ARBA00022448"/>
    </source>
</evidence>
<dbReference type="Pfam" id="PF00005">
    <property type="entry name" value="ABC_tran"/>
    <property type="match status" value="1"/>
</dbReference>
<comment type="subcellular location">
    <subcellularLocation>
        <location evidence="1">Cell membrane</location>
        <topology evidence="1">Multi-pass membrane protein</topology>
    </subcellularLocation>
</comment>